<gene>
    <name evidence="1" type="ORF">WAX78_02860</name>
</gene>
<dbReference type="InterPro" id="IPR023375">
    <property type="entry name" value="ADC_dom_sf"/>
</dbReference>
<protein>
    <submittedName>
        <fullName evidence="1">DUF2071 domain-containing protein</fullName>
    </submittedName>
</protein>
<dbReference type="InterPro" id="IPR018644">
    <property type="entry name" value="DUF2071"/>
</dbReference>
<comment type="caution">
    <text evidence="1">The sequence shown here is derived from an EMBL/GenBank/DDBJ whole genome shotgun (WGS) entry which is preliminary data.</text>
</comment>
<dbReference type="Pfam" id="PF09844">
    <property type="entry name" value="DUF2071"/>
    <property type="match status" value="1"/>
</dbReference>
<keyword evidence="2" id="KW-1185">Reference proteome</keyword>
<dbReference type="Proteomes" id="UP001367922">
    <property type="component" value="Unassembled WGS sequence"/>
</dbReference>
<dbReference type="SUPFAM" id="SSF160104">
    <property type="entry name" value="Acetoacetate decarboxylase-like"/>
    <property type="match status" value="1"/>
</dbReference>
<sequence length="248" mass="29574">MNLMNKINHRPWPLHSKKWIMRQTWNNLLFVHWPIPIEALRPHIPPSLKIDTFDGYAWLGVVVFVMDGIYPRGLPSVSLVSKFSEINVRTYVQYEGKPGVYFISLDVEDWASYTIAKKWFRLPYYSAQISFQKEGQTFHCQSIRKGKTNNPITFNSKYVPLSEIYFAKKETLDYWLTERYCFYSSDNRSNIYCSEIHHLPWPLQKVEAEIYMNTLFFPFQFDFTEIKPIYHFSKGVDSLIWNIKKIQL</sequence>
<dbReference type="EMBL" id="JBAWSV010000001">
    <property type="protein sequence ID" value="MEI4828402.1"/>
    <property type="molecule type" value="Genomic_DNA"/>
</dbReference>
<dbReference type="Gene3D" id="2.40.400.10">
    <property type="entry name" value="Acetoacetate decarboxylase-like"/>
    <property type="match status" value="1"/>
</dbReference>
<reference evidence="1 2" key="1">
    <citation type="submission" date="2024-01" db="EMBL/GenBank/DDBJ databases">
        <title>Seven novel Bacillus-like species.</title>
        <authorList>
            <person name="Liu G."/>
        </authorList>
    </citation>
    <scope>NUCLEOTIDE SEQUENCE [LARGE SCALE GENOMIC DNA]</scope>
    <source>
        <strain evidence="1 2">FJAT-53711</strain>
    </source>
</reference>
<evidence type="ECO:0000313" key="1">
    <source>
        <dbReference type="EMBL" id="MEI4828402.1"/>
    </source>
</evidence>
<evidence type="ECO:0000313" key="2">
    <source>
        <dbReference type="Proteomes" id="UP001367922"/>
    </source>
</evidence>
<dbReference type="PANTHER" id="PTHR39186:SF1">
    <property type="entry name" value="DUF2071 DOMAIN-CONTAINING PROTEIN"/>
    <property type="match status" value="1"/>
</dbReference>
<accession>A0ABU8FT56</accession>
<dbReference type="PANTHER" id="PTHR39186">
    <property type="entry name" value="DUF2071 FAMILY PROTEIN"/>
    <property type="match status" value="1"/>
</dbReference>
<organism evidence="1 2">
    <name type="scientific">Bacillus yunxiaonensis</name>
    <dbReference type="NCBI Taxonomy" id="3127665"/>
    <lineage>
        <taxon>Bacteria</taxon>
        <taxon>Bacillati</taxon>
        <taxon>Bacillota</taxon>
        <taxon>Bacilli</taxon>
        <taxon>Bacillales</taxon>
        <taxon>Bacillaceae</taxon>
        <taxon>Bacillus</taxon>
    </lineage>
</organism>
<proteinExistence type="predicted"/>
<dbReference type="RefSeq" id="WP_336480787.1">
    <property type="nucleotide sequence ID" value="NZ_JBAWSV010000001.1"/>
</dbReference>
<name>A0ABU8FT56_9BACI</name>